<dbReference type="AlphaFoldDB" id="A0AAW2DJB4"/>
<protein>
    <recommendedName>
        <fullName evidence="3">Transmembrane protein</fullName>
    </recommendedName>
</protein>
<gene>
    <name evidence="1" type="ORF">SO802_010653</name>
</gene>
<accession>A0AAW2DJB4</accession>
<name>A0AAW2DJB4_9ROSI</name>
<evidence type="ECO:0000313" key="2">
    <source>
        <dbReference type="Proteomes" id="UP001459277"/>
    </source>
</evidence>
<dbReference type="EMBL" id="JAZDWU010000003">
    <property type="protein sequence ID" value="KAL0009151.1"/>
    <property type="molecule type" value="Genomic_DNA"/>
</dbReference>
<reference evidence="1 2" key="1">
    <citation type="submission" date="2024-01" db="EMBL/GenBank/DDBJ databases">
        <title>A telomere-to-telomere, gap-free genome of sweet tea (Lithocarpus litseifolius).</title>
        <authorList>
            <person name="Zhou J."/>
        </authorList>
    </citation>
    <scope>NUCLEOTIDE SEQUENCE [LARGE SCALE GENOMIC DNA]</scope>
    <source>
        <strain evidence="1">Zhou-2022a</strain>
        <tissue evidence="1">Leaf</tissue>
    </source>
</reference>
<sequence>MKRKMKRKMKNDINVKSSGEMKSGSGLYGGGLVWCGGGGGGSVASIEGCDFRYGYGYVIFWFLVAVDGCGGGGGAKYLVMVAGWCLWCSLDLDLVVVLDLMGFGGWHGGGNCGCRG</sequence>
<evidence type="ECO:0008006" key="3">
    <source>
        <dbReference type="Google" id="ProtNLM"/>
    </source>
</evidence>
<evidence type="ECO:0000313" key="1">
    <source>
        <dbReference type="EMBL" id="KAL0009151.1"/>
    </source>
</evidence>
<keyword evidence="2" id="KW-1185">Reference proteome</keyword>
<proteinExistence type="predicted"/>
<organism evidence="1 2">
    <name type="scientific">Lithocarpus litseifolius</name>
    <dbReference type="NCBI Taxonomy" id="425828"/>
    <lineage>
        <taxon>Eukaryota</taxon>
        <taxon>Viridiplantae</taxon>
        <taxon>Streptophyta</taxon>
        <taxon>Embryophyta</taxon>
        <taxon>Tracheophyta</taxon>
        <taxon>Spermatophyta</taxon>
        <taxon>Magnoliopsida</taxon>
        <taxon>eudicotyledons</taxon>
        <taxon>Gunneridae</taxon>
        <taxon>Pentapetalae</taxon>
        <taxon>rosids</taxon>
        <taxon>fabids</taxon>
        <taxon>Fagales</taxon>
        <taxon>Fagaceae</taxon>
        <taxon>Lithocarpus</taxon>
    </lineage>
</organism>
<comment type="caution">
    <text evidence="1">The sequence shown here is derived from an EMBL/GenBank/DDBJ whole genome shotgun (WGS) entry which is preliminary data.</text>
</comment>
<dbReference type="Proteomes" id="UP001459277">
    <property type="component" value="Unassembled WGS sequence"/>
</dbReference>